<accession>A0A098Y528</accession>
<dbReference type="STRING" id="1522368.IN07_14400"/>
<sequence>MTDRLVLPVLLRGWDEARGRLDQRLAGLDDAEYLDEPVDGAWSVRRGDDGSWTADWARPAPDPAPVTTIAWRLWHLASDCFADYLAQTPSGRPLAVTGREWHGDAASALRDLDTAATAFRTTMAGLGEEGMWRPLGPDWGPYADSSWADLLVHATDELAHHGAEIALLRDLYRWR</sequence>
<feature type="domain" description="DinB-like" evidence="1">
    <location>
        <begin position="60"/>
        <end position="165"/>
    </location>
</feature>
<dbReference type="InterPro" id="IPR034660">
    <property type="entry name" value="DinB/YfiT-like"/>
</dbReference>
<gene>
    <name evidence="2" type="ORF">IN07_14400</name>
</gene>
<name>A0A098Y528_9ACTN</name>
<dbReference type="Pfam" id="PF12867">
    <property type="entry name" value="DinB_2"/>
    <property type="match status" value="1"/>
</dbReference>
<evidence type="ECO:0000313" key="2">
    <source>
        <dbReference type="EMBL" id="KGH45968.1"/>
    </source>
</evidence>
<protein>
    <recommendedName>
        <fullName evidence="1">DinB-like domain-containing protein</fullName>
    </recommendedName>
</protein>
<evidence type="ECO:0000313" key="3">
    <source>
        <dbReference type="Proteomes" id="UP000029713"/>
    </source>
</evidence>
<keyword evidence="3" id="KW-1185">Reference proteome</keyword>
<dbReference type="Proteomes" id="UP000029713">
    <property type="component" value="Unassembled WGS sequence"/>
</dbReference>
<dbReference type="OrthoDB" id="5022306at2"/>
<organism evidence="2 3">
    <name type="scientific">Modestobacter caceresii</name>
    <dbReference type="NCBI Taxonomy" id="1522368"/>
    <lineage>
        <taxon>Bacteria</taxon>
        <taxon>Bacillati</taxon>
        <taxon>Actinomycetota</taxon>
        <taxon>Actinomycetes</taxon>
        <taxon>Geodermatophilales</taxon>
        <taxon>Geodermatophilaceae</taxon>
        <taxon>Modestobacter</taxon>
    </lineage>
</organism>
<dbReference type="Gene3D" id="1.20.120.450">
    <property type="entry name" value="dinb family like domain"/>
    <property type="match status" value="1"/>
</dbReference>
<comment type="caution">
    <text evidence="2">The sequence shown here is derived from an EMBL/GenBank/DDBJ whole genome shotgun (WGS) entry which is preliminary data.</text>
</comment>
<dbReference type="AlphaFoldDB" id="A0A098Y528"/>
<proteinExistence type="predicted"/>
<reference evidence="2 3" key="1">
    <citation type="submission" date="2014-07" db="EMBL/GenBank/DDBJ databases">
        <title>Biosystematic studies on Modestobacter strains isolated from extreme hyper-arid desert soil and from historic building.</title>
        <authorList>
            <person name="Bukarasam K."/>
            <person name="Bull A."/>
            <person name="Girard G."/>
            <person name="van Wezel G."/>
            <person name="Goodfellow M."/>
        </authorList>
    </citation>
    <scope>NUCLEOTIDE SEQUENCE [LARGE SCALE GENOMIC DNA]</scope>
    <source>
        <strain evidence="2 3">KNN45-2b</strain>
    </source>
</reference>
<dbReference type="InterPro" id="IPR024775">
    <property type="entry name" value="DinB-like"/>
</dbReference>
<evidence type="ECO:0000259" key="1">
    <source>
        <dbReference type="Pfam" id="PF12867"/>
    </source>
</evidence>
<dbReference type="EMBL" id="JPMX01000062">
    <property type="protein sequence ID" value="KGH45968.1"/>
    <property type="molecule type" value="Genomic_DNA"/>
</dbReference>
<dbReference type="RefSeq" id="WP_036336522.1">
    <property type="nucleotide sequence ID" value="NZ_JPMX01000062.1"/>
</dbReference>
<dbReference type="SUPFAM" id="SSF109854">
    <property type="entry name" value="DinB/YfiT-like putative metalloenzymes"/>
    <property type="match status" value="1"/>
</dbReference>